<feature type="signal peptide" evidence="2">
    <location>
        <begin position="1"/>
        <end position="30"/>
    </location>
</feature>
<reference evidence="3 4" key="1">
    <citation type="journal article" date="2014" name="Genome Announc.">
        <title>Draft Genome Sequence of Commensalibacter papalotli MX01, a Symbiont Identified from the Guts of Overwintering Monarch Butterflies.</title>
        <authorList>
            <person name="Servin-Garciduenas L.E."/>
            <person name="Sanchez-Quinto A."/>
            <person name="Martinez-Romero E."/>
        </authorList>
    </citation>
    <scope>NUCLEOTIDE SEQUENCE [LARGE SCALE GENOMIC DNA]</scope>
    <source>
        <strain evidence="4">MX-MONARCH01</strain>
    </source>
</reference>
<dbReference type="OrthoDB" id="177316at2"/>
<dbReference type="GO" id="GO:0015288">
    <property type="term" value="F:porin activity"/>
    <property type="evidence" value="ECO:0007669"/>
    <property type="project" value="InterPro"/>
</dbReference>
<accession>W7E8J1</accession>
<dbReference type="GO" id="GO:0016020">
    <property type="term" value="C:membrane"/>
    <property type="evidence" value="ECO:0007669"/>
    <property type="project" value="InterPro"/>
</dbReference>
<organism evidence="3 4">
    <name type="scientific">Commensalibacter papalotli</name>
    <name type="common">ex Servin-Garciduenas et al. 2014</name>
    <dbReference type="NCBI Taxonomy" id="1208583"/>
    <lineage>
        <taxon>Bacteria</taxon>
        <taxon>Pseudomonadati</taxon>
        <taxon>Pseudomonadota</taxon>
        <taxon>Alphaproteobacteria</taxon>
        <taxon>Acetobacterales</taxon>
        <taxon>Acetobacteraceae</taxon>
    </lineage>
</organism>
<comment type="caution">
    <text evidence="3">The sequence shown here is derived from an EMBL/GenBank/DDBJ whole genome shotgun (WGS) entry which is preliminary data.</text>
</comment>
<dbReference type="STRING" id="1208583.COMX_06880"/>
<evidence type="ECO:0000313" key="4">
    <source>
        <dbReference type="Proteomes" id="UP000019250"/>
    </source>
</evidence>
<dbReference type="InterPro" id="IPR038673">
    <property type="entry name" value="OprB_sf"/>
</dbReference>
<keyword evidence="2" id="KW-0732">Signal</keyword>
<proteinExistence type="inferred from homology"/>
<dbReference type="EMBL" id="ATSX01000001">
    <property type="protein sequence ID" value="EUK19456.1"/>
    <property type="molecule type" value="Genomic_DNA"/>
</dbReference>
<protein>
    <submittedName>
        <fullName evidence="3">Porin</fullName>
    </submittedName>
</protein>
<dbReference type="InterPro" id="IPR052932">
    <property type="entry name" value="OprB_Porin"/>
</dbReference>
<dbReference type="Proteomes" id="UP000019250">
    <property type="component" value="Unassembled WGS sequence"/>
</dbReference>
<dbReference type="PANTHER" id="PTHR37944:SF1">
    <property type="entry name" value="PORIN B"/>
    <property type="match status" value="1"/>
</dbReference>
<dbReference type="GO" id="GO:0008643">
    <property type="term" value="P:carbohydrate transport"/>
    <property type="evidence" value="ECO:0007669"/>
    <property type="project" value="InterPro"/>
</dbReference>
<gene>
    <name evidence="3" type="ORF">COMX_06880</name>
</gene>
<sequence>MINKITSYPRSILYLSTCFIMTLHCASAFAKPVLHQKKNKHFDHIIDHRDNSDEEVSDLNNPQGNPDSDPTQQLLLGGVNKYLDQYGIQLGLSWLSETAGIINGGKRKGADYAHQVAFSVDMDWEKIIGWKGFSTHMMILNLAGRNASTDYIGDTQIQAQEIQGGGYGRFFHMNYVYGLQKLWDDRVEIRFGRDSVGNNFALSPFACQFMLIATCGQPRSIQSQQGFTPWPGTNWGAKILYRPTKNTYVQVGAYESSPWGKGKGGPAGFNWGVGAATGAFVPVEFGYDSNFGKKHLNGYLRIGAGLDTSRFDTWSAKATGSGKKDNRAQYWIMMGQMIHRNDAVKDHGLYVIANWGHDSPTTANFKDLYNIGILDRGFWHARPYDQFGLMMTYYTVPRGLSRAQQYQINNGMVSGGNGIYSGLLNGAPGIQSNSMLFEANYGISVYRGIMVMPVFEFFHNVAATRNTYKDAAVLGFRTNVVF</sequence>
<dbReference type="Gene3D" id="2.40.160.180">
    <property type="entry name" value="Carbohydrate-selective porin OprB"/>
    <property type="match status" value="1"/>
</dbReference>
<dbReference type="InterPro" id="IPR007049">
    <property type="entry name" value="Carb-sel_porin_OprB"/>
</dbReference>
<dbReference type="Pfam" id="PF04966">
    <property type="entry name" value="OprB"/>
    <property type="match status" value="1"/>
</dbReference>
<evidence type="ECO:0000256" key="2">
    <source>
        <dbReference type="RuleBase" id="RU363072"/>
    </source>
</evidence>
<dbReference type="eggNOG" id="COG3659">
    <property type="taxonomic scope" value="Bacteria"/>
</dbReference>
<comment type="similarity">
    <text evidence="1 2">Belongs to the OprB family.</text>
</comment>
<evidence type="ECO:0000313" key="3">
    <source>
        <dbReference type="EMBL" id="EUK19456.1"/>
    </source>
</evidence>
<name>W7E8J1_9PROT</name>
<keyword evidence="4" id="KW-1185">Reference proteome</keyword>
<dbReference type="AlphaFoldDB" id="W7E8J1"/>
<dbReference type="PANTHER" id="PTHR37944">
    <property type="entry name" value="PORIN B"/>
    <property type="match status" value="1"/>
</dbReference>
<feature type="chain" id="PRO_5007232795" evidence="2">
    <location>
        <begin position="31"/>
        <end position="482"/>
    </location>
</feature>
<evidence type="ECO:0000256" key="1">
    <source>
        <dbReference type="ARBA" id="ARBA00008769"/>
    </source>
</evidence>